<comment type="caution">
    <text evidence="1">The sequence shown here is derived from an EMBL/GenBank/DDBJ whole genome shotgun (WGS) entry which is preliminary data.</text>
</comment>
<protein>
    <submittedName>
        <fullName evidence="1">Uncharacterized protein</fullName>
    </submittedName>
</protein>
<dbReference type="AlphaFoldDB" id="A0A0F9KMC2"/>
<sequence>MMGDAMKEWERDELPKERDKRVAWKNGFGNAPSVARWLSANPPPNDWDGDPLDWAFLEMPFAPR</sequence>
<proteinExistence type="predicted"/>
<dbReference type="EMBL" id="LAZR01014673">
    <property type="protein sequence ID" value="KKM16450.1"/>
    <property type="molecule type" value="Genomic_DNA"/>
</dbReference>
<reference evidence="1" key="1">
    <citation type="journal article" date="2015" name="Nature">
        <title>Complex archaea that bridge the gap between prokaryotes and eukaryotes.</title>
        <authorList>
            <person name="Spang A."/>
            <person name="Saw J.H."/>
            <person name="Jorgensen S.L."/>
            <person name="Zaremba-Niedzwiedzka K."/>
            <person name="Martijn J."/>
            <person name="Lind A.E."/>
            <person name="van Eijk R."/>
            <person name="Schleper C."/>
            <person name="Guy L."/>
            <person name="Ettema T.J."/>
        </authorList>
    </citation>
    <scope>NUCLEOTIDE SEQUENCE</scope>
</reference>
<evidence type="ECO:0000313" key="1">
    <source>
        <dbReference type="EMBL" id="KKM16450.1"/>
    </source>
</evidence>
<name>A0A0F9KMC2_9ZZZZ</name>
<gene>
    <name evidence="1" type="ORF">LCGC14_1685780</name>
</gene>
<organism evidence="1">
    <name type="scientific">marine sediment metagenome</name>
    <dbReference type="NCBI Taxonomy" id="412755"/>
    <lineage>
        <taxon>unclassified sequences</taxon>
        <taxon>metagenomes</taxon>
        <taxon>ecological metagenomes</taxon>
    </lineage>
</organism>
<accession>A0A0F9KMC2</accession>